<dbReference type="Proteomes" id="UP000826802">
    <property type="component" value="Chromosome"/>
</dbReference>
<keyword evidence="2" id="KW-1185">Reference proteome</keyword>
<reference evidence="1 2" key="1">
    <citation type="submission" date="2021-07" db="EMBL/GenBank/DDBJ databases">
        <title>Prevalence and characterization of methicillin-resistant Macrococcus spp. in food producing animals and meat in Switzerland in 2019.</title>
        <authorList>
            <person name="Keller J.E."/>
            <person name="Schwendener S."/>
            <person name="Neuenschwander J."/>
            <person name="Overesch G."/>
            <person name="Perreten V."/>
        </authorList>
    </citation>
    <scope>NUCLEOTIDE SEQUENCE [LARGE SCALE GENOMIC DNA]</scope>
    <source>
        <strain evidence="1 2">19Msa0936</strain>
    </source>
</reference>
<evidence type="ECO:0000313" key="2">
    <source>
        <dbReference type="Proteomes" id="UP000826802"/>
    </source>
</evidence>
<dbReference type="EMBL" id="CP079981">
    <property type="protein sequence ID" value="QYA42901.1"/>
    <property type="molecule type" value="Genomic_DNA"/>
</dbReference>
<organism evidence="1 2">
    <name type="scientific">Macrococcoides bohemicum</name>
    <dbReference type="NCBI Taxonomy" id="1903056"/>
    <lineage>
        <taxon>Bacteria</taxon>
        <taxon>Bacillati</taxon>
        <taxon>Bacillota</taxon>
        <taxon>Bacilli</taxon>
        <taxon>Bacillales</taxon>
        <taxon>Staphylococcaceae</taxon>
        <taxon>Macrococcoides</taxon>
    </lineage>
</organism>
<evidence type="ECO:0000313" key="1">
    <source>
        <dbReference type="EMBL" id="QYA42901.1"/>
    </source>
</evidence>
<protein>
    <recommendedName>
        <fullName evidence="3">ABM domain-containing protein</fullName>
    </recommendedName>
</protein>
<evidence type="ECO:0008006" key="3">
    <source>
        <dbReference type="Google" id="ProtNLM"/>
    </source>
</evidence>
<sequence>MLIDSWENQEAIDKHHASEMISEITELREKYDLRMKVERYVSDELGEHDAKFIRE</sequence>
<gene>
    <name evidence="1" type="ORF">KYI11_02950</name>
</gene>
<accession>A0AAJ4PC16</accession>
<dbReference type="SUPFAM" id="SSF54909">
    <property type="entry name" value="Dimeric alpha+beta barrel"/>
    <property type="match status" value="1"/>
</dbReference>
<proteinExistence type="predicted"/>
<dbReference type="InterPro" id="IPR011008">
    <property type="entry name" value="Dimeric_a/b-barrel"/>
</dbReference>
<dbReference type="AlphaFoldDB" id="A0AAJ4PC16"/>
<name>A0AAJ4PC16_9STAP</name>